<keyword evidence="1" id="KW-0175">Coiled coil</keyword>
<feature type="compositionally biased region" description="Basic and acidic residues" evidence="2">
    <location>
        <begin position="65"/>
        <end position="82"/>
    </location>
</feature>
<reference evidence="3 4" key="1">
    <citation type="journal article" date="2010" name="Proc. Natl. Acad. Sci. U.S.A.">
        <title>Insights into evolution of multicellular fungi from the assembled chromosomes of the mushroom Coprinopsis cinerea (Coprinus cinereus).</title>
        <authorList>
            <person name="Stajich J.E."/>
            <person name="Wilke S.K."/>
            <person name="Ahren D."/>
            <person name="Au C.H."/>
            <person name="Birren B.W."/>
            <person name="Borodovsky M."/>
            <person name="Burns C."/>
            <person name="Canback B."/>
            <person name="Casselton L.A."/>
            <person name="Cheng C.K."/>
            <person name="Deng J."/>
            <person name="Dietrich F.S."/>
            <person name="Fargo D.C."/>
            <person name="Farman M.L."/>
            <person name="Gathman A.C."/>
            <person name="Goldberg J."/>
            <person name="Guigo R."/>
            <person name="Hoegger P.J."/>
            <person name="Hooker J.B."/>
            <person name="Huggins A."/>
            <person name="James T.Y."/>
            <person name="Kamada T."/>
            <person name="Kilaru S."/>
            <person name="Kodira C."/>
            <person name="Kues U."/>
            <person name="Kupfer D."/>
            <person name="Kwan H.S."/>
            <person name="Lomsadze A."/>
            <person name="Li W."/>
            <person name="Lilly W.W."/>
            <person name="Ma L.J."/>
            <person name="Mackey A.J."/>
            <person name="Manning G."/>
            <person name="Martin F."/>
            <person name="Muraguchi H."/>
            <person name="Natvig D.O."/>
            <person name="Palmerini H."/>
            <person name="Ramesh M.A."/>
            <person name="Rehmeyer C.J."/>
            <person name="Roe B.A."/>
            <person name="Shenoy N."/>
            <person name="Stanke M."/>
            <person name="Ter-Hovhannisyan V."/>
            <person name="Tunlid A."/>
            <person name="Velagapudi R."/>
            <person name="Vision T.J."/>
            <person name="Zeng Q."/>
            <person name="Zolan M.E."/>
            <person name="Pukkila P.J."/>
        </authorList>
    </citation>
    <scope>NUCLEOTIDE SEQUENCE [LARGE SCALE GENOMIC DNA]</scope>
    <source>
        <strain evidence="4">Okayama-7 / 130 / ATCC MYA-4618 / FGSC 9003</strain>
    </source>
</reference>
<evidence type="ECO:0000256" key="2">
    <source>
        <dbReference type="SAM" id="MobiDB-lite"/>
    </source>
</evidence>
<feature type="compositionally biased region" description="Basic and acidic residues" evidence="2">
    <location>
        <begin position="451"/>
        <end position="462"/>
    </location>
</feature>
<comment type="caution">
    <text evidence="3">The sequence shown here is derived from an EMBL/GenBank/DDBJ whole genome shotgun (WGS) entry which is preliminary data.</text>
</comment>
<dbReference type="KEGG" id="cci:CC1G_12092"/>
<dbReference type="VEuPathDB" id="FungiDB:CC1G_12092"/>
<feature type="compositionally biased region" description="Basic and acidic residues" evidence="2">
    <location>
        <begin position="47"/>
        <end position="56"/>
    </location>
</feature>
<dbReference type="Proteomes" id="UP000001861">
    <property type="component" value="Unassembled WGS sequence"/>
</dbReference>
<evidence type="ECO:0000256" key="1">
    <source>
        <dbReference type="SAM" id="Coils"/>
    </source>
</evidence>
<dbReference type="GeneID" id="6006642"/>
<evidence type="ECO:0000313" key="4">
    <source>
        <dbReference type="Proteomes" id="UP000001861"/>
    </source>
</evidence>
<dbReference type="HOGENOM" id="CLU_514835_0_0_1"/>
<protein>
    <submittedName>
        <fullName evidence="3">Uncharacterized protein</fullName>
    </submittedName>
</protein>
<dbReference type="AlphaFoldDB" id="A8N5R0"/>
<sequence length="529" mass="57648">MEHLCRELDWPATKAKEYLDSAKRKKKEKDNSNNSSTSASTSSHIKRPIDQVDAKPNRPQGIKKPKLDHSSSEKSIRGDSDSASRIAVRKSSTALPRKEHVLQQPGVPAPPLPVRPPLDKNHAPSTSSQRPSQAAANVAASRSSPPHARSVQQASSSRSTQTPSVFRSEHAATHALAQKPPTPPAQLQRMSIDPLPTPPTSAPVLPTSPPKASVPPPSAPATLSGPSQSSHESNASKSIGSVSQVKPVASEKRSTNNQVGREIRDNINEAKAGVEEIKTGVAGLTNLLAQQQREVLGAISQSNLNPNAILAKLSAVQEQIAILNSSLQPILQSFQQLHPVSNEPHMNTLARNVEWLKSAMENQMIAKEEEDIRIQYDRVVQENEMLKRQNDDLVQDKENMARQNAFFQDVLQKREVQAAAAASISQLASPEMADITPNPLASPDTTPAPDASEHLESASDHRHPEFDLHELISTGSSMGAQILHAKAAQDFDDKPCQKESCVRSRSYLAVAMNWQQHWDRMVSPHVNRP</sequence>
<dbReference type="EMBL" id="AACS02000003">
    <property type="protein sequence ID" value="EAU91613.2"/>
    <property type="molecule type" value="Genomic_DNA"/>
</dbReference>
<gene>
    <name evidence="3" type="ORF">CC1G_12092</name>
</gene>
<feature type="compositionally biased region" description="Polar residues" evidence="2">
    <location>
        <begin position="224"/>
        <end position="244"/>
    </location>
</feature>
<feature type="compositionally biased region" description="Low complexity" evidence="2">
    <location>
        <begin position="32"/>
        <end position="43"/>
    </location>
</feature>
<feature type="compositionally biased region" description="Pro residues" evidence="2">
    <location>
        <begin position="107"/>
        <end position="116"/>
    </location>
</feature>
<keyword evidence="4" id="KW-1185">Reference proteome</keyword>
<feature type="region of interest" description="Disordered" evidence="2">
    <location>
        <begin position="1"/>
        <end position="258"/>
    </location>
</feature>
<evidence type="ECO:0000313" key="3">
    <source>
        <dbReference type="EMBL" id="EAU91613.2"/>
    </source>
</evidence>
<feature type="region of interest" description="Disordered" evidence="2">
    <location>
        <begin position="431"/>
        <end position="462"/>
    </location>
</feature>
<organism evidence="3 4">
    <name type="scientific">Coprinopsis cinerea (strain Okayama-7 / 130 / ATCC MYA-4618 / FGSC 9003)</name>
    <name type="common">Inky cap fungus</name>
    <name type="synonym">Hormographiella aspergillata</name>
    <dbReference type="NCBI Taxonomy" id="240176"/>
    <lineage>
        <taxon>Eukaryota</taxon>
        <taxon>Fungi</taxon>
        <taxon>Dikarya</taxon>
        <taxon>Basidiomycota</taxon>
        <taxon>Agaricomycotina</taxon>
        <taxon>Agaricomycetes</taxon>
        <taxon>Agaricomycetidae</taxon>
        <taxon>Agaricales</taxon>
        <taxon>Agaricineae</taxon>
        <taxon>Psathyrellaceae</taxon>
        <taxon>Coprinopsis</taxon>
    </lineage>
</organism>
<proteinExistence type="predicted"/>
<feature type="compositionally biased region" description="Pro residues" evidence="2">
    <location>
        <begin position="195"/>
        <end position="219"/>
    </location>
</feature>
<feature type="compositionally biased region" description="Basic and acidic residues" evidence="2">
    <location>
        <begin position="1"/>
        <end position="22"/>
    </location>
</feature>
<feature type="compositionally biased region" description="Low complexity" evidence="2">
    <location>
        <begin position="139"/>
        <end position="165"/>
    </location>
</feature>
<name>A8N5R0_COPC7</name>
<dbReference type="RefSeq" id="XP_001830205.2">
    <property type="nucleotide sequence ID" value="XM_001830153.2"/>
</dbReference>
<dbReference type="InParanoid" id="A8N5R0"/>
<feature type="coiled-coil region" evidence="1">
    <location>
        <begin position="376"/>
        <end position="403"/>
    </location>
</feature>
<accession>A8N5R0</accession>
<feature type="compositionally biased region" description="Polar residues" evidence="2">
    <location>
        <begin position="123"/>
        <end position="135"/>
    </location>
</feature>